<dbReference type="InterPro" id="IPR011042">
    <property type="entry name" value="6-blade_b-propeller_TolB-like"/>
</dbReference>
<feature type="region of interest" description="Disordered" evidence="1">
    <location>
        <begin position="1"/>
        <end position="21"/>
    </location>
</feature>
<dbReference type="InterPro" id="IPR029062">
    <property type="entry name" value="Class_I_gatase-like"/>
</dbReference>
<feature type="domain" description="Glucose/Sorbosone dehydrogenase" evidence="3">
    <location>
        <begin position="393"/>
        <end position="655"/>
    </location>
</feature>
<sequence>MRHAPRRQIPPHRRGPGARPWGVRHGWAAALAAGALTAALLGGSPAAARPGTPSPEAVPPRPASGAEALGAEAPGQAAAAAAVAAALDLPSPPGGANVRVLAFHATPGTEESPTVDAGIEAIEKIGQQGPAAQRFAVEATDDPTVFTRKKLGTYNAVVFLTGDGDVLTPEQEMGLEAYMEAGGGFLGIHDAARTEPYSDWFTGLVGARPAANSPASAQRAVVEVGDRANPATKGLPLEWKRPDKWLNWAANPSGQVHTVARVRESSYRPGEGAGGWDHPISWCRDYDGGRSFYTGMGGTVDSYQETDFRAHLRGALLWTTRLARADCQATITANYRAERVTQPNQPGRNDQIGEPHGLVTAPDGRVFFIGRGGADASKPVVTDWNNPDIGKGQGEIHVWDPKTGKATLVGALTVFGNKGGGDELTKNEEGLLGIELDPDFLTNGWIYLHYTPHSQINRETHMAERRVSRFTVDPGTGKLDQSSEQVLLKWPVQIHSCCHAGGGMAWDSQDNLYIATGDNNSSQFSDGYSGNNPEPDYKGVSFADARRTAGNTNNLNGKILRIHPEDDGTYTLPEGNLFTGKEPDEGGGRTRGEIYVMGVRNPARISVDRKTDILYAGWVGPDAGKPSPEWGPAKYDTFAAITHAGNHGWPYCMGNKQPYRDRNLPDPKKPLGWYDCDHPKNESPNNDGLVNLPPIESNTIWYSPQGGAPDYPRNADGIPSYQTEEAEYLLPWLKGGGQATMNGPVYRYDAASASKEKWPAYWDGRWFVGDFYDADQPRHAVLTDPRTIGKGGLPVHAESLKKIVPVGAEGIKNLMDWKFGPDGVLYVLDYGRGFFTSDAKSALWRVTYQGGPATPAAKELARKASS</sequence>
<protein>
    <submittedName>
        <fullName evidence="4">ThuA domain-containing protein</fullName>
    </submittedName>
</protein>
<feature type="compositionally biased region" description="Basic residues" evidence="1">
    <location>
        <begin position="1"/>
        <end position="16"/>
    </location>
</feature>
<name>A0ABW7UK22_9ACTN</name>
<dbReference type="EMBL" id="JBIRWE010000001">
    <property type="protein sequence ID" value="MFI1963023.1"/>
    <property type="molecule type" value="Genomic_DNA"/>
</dbReference>
<dbReference type="InterPro" id="IPR011041">
    <property type="entry name" value="Quinoprot_gluc/sorb_DH_b-prop"/>
</dbReference>
<dbReference type="Gene3D" id="2.120.10.30">
    <property type="entry name" value="TolB, C-terminal domain"/>
    <property type="match status" value="1"/>
</dbReference>
<evidence type="ECO:0000259" key="3">
    <source>
        <dbReference type="Pfam" id="PF07995"/>
    </source>
</evidence>
<feature type="region of interest" description="Disordered" evidence="1">
    <location>
        <begin position="44"/>
        <end position="71"/>
    </location>
</feature>
<dbReference type="RefSeq" id="WP_079101689.1">
    <property type="nucleotide sequence ID" value="NZ_JBIRWE010000001.1"/>
</dbReference>
<reference evidence="4 5" key="1">
    <citation type="submission" date="2024-10" db="EMBL/GenBank/DDBJ databases">
        <title>The Natural Products Discovery Center: Release of the First 8490 Sequenced Strains for Exploring Actinobacteria Biosynthetic Diversity.</title>
        <authorList>
            <person name="Kalkreuter E."/>
            <person name="Kautsar S.A."/>
            <person name="Yang D."/>
            <person name="Bader C.D."/>
            <person name="Teijaro C.N."/>
            <person name="Fluegel L."/>
            <person name="Davis C.M."/>
            <person name="Simpson J.R."/>
            <person name="Lauterbach L."/>
            <person name="Steele A.D."/>
            <person name="Gui C."/>
            <person name="Meng S."/>
            <person name="Li G."/>
            <person name="Viehrig K."/>
            <person name="Ye F."/>
            <person name="Su P."/>
            <person name="Kiefer A.F."/>
            <person name="Nichols A."/>
            <person name="Cepeda A.J."/>
            <person name="Yan W."/>
            <person name="Fan B."/>
            <person name="Jiang Y."/>
            <person name="Adhikari A."/>
            <person name="Zheng C.-J."/>
            <person name="Schuster L."/>
            <person name="Cowan T.M."/>
            <person name="Smanski M.J."/>
            <person name="Chevrette M.G."/>
            <person name="De Carvalho L.P.S."/>
            <person name="Shen B."/>
        </authorList>
    </citation>
    <scope>NUCLEOTIDE SEQUENCE [LARGE SCALE GENOMIC DNA]</scope>
    <source>
        <strain evidence="4 5">NPDC020327</strain>
    </source>
</reference>
<dbReference type="SUPFAM" id="SSF50952">
    <property type="entry name" value="Soluble quinoprotein glucose dehydrogenase"/>
    <property type="match status" value="1"/>
</dbReference>
<evidence type="ECO:0000256" key="1">
    <source>
        <dbReference type="SAM" id="MobiDB-lite"/>
    </source>
</evidence>
<gene>
    <name evidence="4" type="ORF">ACH429_02585</name>
</gene>
<accession>A0ABW7UK22</accession>
<dbReference type="Pfam" id="PF06283">
    <property type="entry name" value="ThuA"/>
    <property type="match status" value="1"/>
</dbReference>
<comment type="caution">
    <text evidence="4">The sequence shown here is derived from an EMBL/GenBank/DDBJ whole genome shotgun (WGS) entry which is preliminary data.</text>
</comment>
<evidence type="ECO:0000313" key="4">
    <source>
        <dbReference type="EMBL" id="MFI1963023.1"/>
    </source>
</evidence>
<keyword evidence="5" id="KW-1185">Reference proteome</keyword>
<feature type="compositionally biased region" description="Pro residues" evidence="1">
    <location>
        <begin position="52"/>
        <end position="62"/>
    </location>
</feature>
<dbReference type="PANTHER" id="PTHR19328:SF75">
    <property type="entry name" value="ALDOSE SUGAR DEHYDROGENASE YLII"/>
    <property type="match status" value="1"/>
</dbReference>
<dbReference type="Gene3D" id="3.40.50.880">
    <property type="match status" value="1"/>
</dbReference>
<evidence type="ECO:0000313" key="5">
    <source>
        <dbReference type="Proteomes" id="UP001611548"/>
    </source>
</evidence>
<evidence type="ECO:0000259" key="2">
    <source>
        <dbReference type="Pfam" id="PF06283"/>
    </source>
</evidence>
<dbReference type="PANTHER" id="PTHR19328">
    <property type="entry name" value="HEDGEHOG-INTERACTING PROTEIN"/>
    <property type="match status" value="1"/>
</dbReference>
<feature type="domain" description="ThuA-like" evidence="2">
    <location>
        <begin position="99"/>
        <end position="319"/>
    </location>
</feature>
<dbReference type="SUPFAM" id="SSF52317">
    <property type="entry name" value="Class I glutamine amidotransferase-like"/>
    <property type="match status" value="1"/>
</dbReference>
<organism evidence="4 5">
    <name type="scientific">Streptomyces pathocidini</name>
    <dbReference type="NCBI Taxonomy" id="1650571"/>
    <lineage>
        <taxon>Bacteria</taxon>
        <taxon>Bacillati</taxon>
        <taxon>Actinomycetota</taxon>
        <taxon>Actinomycetes</taxon>
        <taxon>Kitasatosporales</taxon>
        <taxon>Streptomycetaceae</taxon>
        <taxon>Streptomyces</taxon>
    </lineage>
</organism>
<dbReference type="Pfam" id="PF07995">
    <property type="entry name" value="GSDH"/>
    <property type="match status" value="1"/>
</dbReference>
<dbReference type="Proteomes" id="UP001611548">
    <property type="component" value="Unassembled WGS sequence"/>
</dbReference>
<proteinExistence type="predicted"/>
<dbReference type="InterPro" id="IPR029010">
    <property type="entry name" value="ThuA-like"/>
</dbReference>
<dbReference type="InterPro" id="IPR012938">
    <property type="entry name" value="Glc/Sorbosone_DH"/>
</dbReference>